<accession>A0AA40KN98</accession>
<reference evidence="2" key="1">
    <citation type="submission" date="2021-10" db="EMBL/GenBank/DDBJ databases">
        <title>Melipona bicolor Genome sequencing and assembly.</title>
        <authorList>
            <person name="Araujo N.S."/>
            <person name="Arias M.C."/>
        </authorList>
    </citation>
    <scope>NUCLEOTIDE SEQUENCE</scope>
    <source>
        <strain evidence="2">USP_2M_L1-L4_2017</strain>
        <tissue evidence="2">Whole body</tissue>
    </source>
</reference>
<evidence type="ECO:0000313" key="2">
    <source>
        <dbReference type="EMBL" id="KAK1126724.1"/>
    </source>
</evidence>
<feature type="compositionally biased region" description="Basic residues" evidence="1">
    <location>
        <begin position="1"/>
        <end position="12"/>
    </location>
</feature>
<organism evidence="2 3">
    <name type="scientific">Melipona bicolor</name>
    <dbReference type="NCBI Taxonomy" id="60889"/>
    <lineage>
        <taxon>Eukaryota</taxon>
        <taxon>Metazoa</taxon>
        <taxon>Ecdysozoa</taxon>
        <taxon>Arthropoda</taxon>
        <taxon>Hexapoda</taxon>
        <taxon>Insecta</taxon>
        <taxon>Pterygota</taxon>
        <taxon>Neoptera</taxon>
        <taxon>Endopterygota</taxon>
        <taxon>Hymenoptera</taxon>
        <taxon>Apocrita</taxon>
        <taxon>Aculeata</taxon>
        <taxon>Apoidea</taxon>
        <taxon>Anthophila</taxon>
        <taxon>Apidae</taxon>
        <taxon>Melipona</taxon>
    </lineage>
</organism>
<feature type="region of interest" description="Disordered" evidence="1">
    <location>
        <begin position="1"/>
        <end position="36"/>
    </location>
</feature>
<dbReference type="AlphaFoldDB" id="A0AA40KN98"/>
<dbReference type="EMBL" id="JAHYIQ010000013">
    <property type="protein sequence ID" value="KAK1126724.1"/>
    <property type="molecule type" value="Genomic_DNA"/>
</dbReference>
<name>A0AA40KN98_9HYME</name>
<sequence length="83" mass="9273">MPATKSHRFRWRKSADVRGDEADENQQRRQQHVSSIKGSGRTFAVIGWTALQPARMSPGMTSSEKLVLGNSYSLLGTVIPSWE</sequence>
<comment type="caution">
    <text evidence="2">The sequence shown here is derived from an EMBL/GenBank/DDBJ whole genome shotgun (WGS) entry which is preliminary data.</text>
</comment>
<dbReference type="Proteomes" id="UP001177670">
    <property type="component" value="Unassembled WGS sequence"/>
</dbReference>
<keyword evidence="3" id="KW-1185">Reference proteome</keyword>
<proteinExistence type="predicted"/>
<protein>
    <submittedName>
        <fullName evidence="2">Uncharacterized protein</fullName>
    </submittedName>
</protein>
<gene>
    <name evidence="2" type="ORF">K0M31_004348</name>
</gene>
<evidence type="ECO:0000313" key="3">
    <source>
        <dbReference type="Proteomes" id="UP001177670"/>
    </source>
</evidence>
<evidence type="ECO:0000256" key="1">
    <source>
        <dbReference type="SAM" id="MobiDB-lite"/>
    </source>
</evidence>